<evidence type="ECO:0000256" key="3">
    <source>
        <dbReference type="ARBA" id="ARBA00023055"/>
    </source>
</evidence>
<evidence type="ECO:0000259" key="6">
    <source>
        <dbReference type="Pfam" id="PF25036"/>
    </source>
</evidence>
<dbReference type="GO" id="GO:0045053">
    <property type="term" value="P:protein retention in Golgi apparatus"/>
    <property type="evidence" value="ECO:0007669"/>
    <property type="project" value="TreeGrafter"/>
</dbReference>
<dbReference type="GO" id="GO:0006623">
    <property type="term" value="P:protein targeting to vacuole"/>
    <property type="evidence" value="ECO:0007669"/>
    <property type="project" value="TreeGrafter"/>
</dbReference>
<evidence type="ECO:0000313" key="7">
    <source>
        <dbReference type="EMBL" id="EKF33522.1"/>
    </source>
</evidence>
<accession>K2NXC5</accession>
<feature type="region of interest" description="Disordered" evidence="4">
    <location>
        <begin position="761"/>
        <end position="784"/>
    </location>
</feature>
<organism evidence="7 8">
    <name type="scientific">Trypanosoma cruzi marinkellei</name>
    <dbReference type="NCBI Taxonomy" id="85056"/>
    <lineage>
        <taxon>Eukaryota</taxon>
        <taxon>Discoba</taxon>
        <taxon>Euglenozoa</taxon>
        <taxon>Kinetoplastea</taxon>
        <taxon>Metakinetoplastina</taxon>
        <taxon>Trypanosomatida</taxon>
        <taxon>Trypanosomatidae</taxon>
        <taxon>Trypanosoma</taxon>
        <taxon>Schizotrypanum</taxon>
    </lineage>
</organism>
<feature type="compositionally biased region" description="Basic residues" evidence="4">
    <location>
        <begin position="2591"/>
        <end position="2601"/>
    </location>
</feature>
<dbReference type="InterPro" id="IPR026847">
    <property type="entry name" value="VPS13"/>
</dbReference>
<keyword evidence="2" id="KW-0813">Transport</keyword>
<keyword evidence="3" id="KW-0445">Lipid transport</keyword>
<dbReference type="OrthoDB" id="272810at2759"/>
<dbReference type="GO" id="GO:0006869">
    <property type="term" value="P:lipid transport"/>
    <property type="evidence" value="ECO:0007669"/>
    <property type="project" value="UniProtKB-KW"/>
</dbReference>
<dbReference type="Proteomes" id="UP000007350">
    <property type="component" value="Unassembled WGS sequence"/>
</dbReference>
<feature type="compositionally biased region" description="Low complexity" evidence="4">
    <location>
        <begin position="761"/>
        <end position="770"/>
    </location>
</feature>
<reference evidence="7 8" key="1">
    <citation type="journal article" date="2012" name="BMC Genomics">
        <title>Comparative genomic analysis of human infective Trypanosoma cruzi lineages with the bat-restricted subspecies T. cruzi marinkellei.</title>
        <authorList>
            <person name="Franzen O."/>
            <person name="Talavera-Lopez C."/>
            <person name="Ochaya S."/>
            <person name="Butler C.E."/>
            <person name="Messenger L.A."/>
            <person name="Lewis M.D."/>
            <person name="Llewellyn M.S."/>
            <person name="Marinkelle C.J."/>
            <person name="Tyler K.M."/>
            <person name="Miles M.A."/>
            <person name="Andersson B."/>
        </authorList>
    </citation>
    <scope>NUCLEOTIDE SEQUENCE [LARGE SCALE GENOMIC DNA]</scope>
    <source>
        <strain evidence="7 8">B7</strain>
    </source>
</reference>
<feature type="region of interest" description="Disordered" evidence="4">
    <location>
        <begin position="2570"/>
        <end position="2610"/>
    </location>
</feature>
<dbReference type="PANTHER" id="PTHR16166:SF93">
    <property type="entry name" value="INTERMEMBRANE LIPID TRANSFER PROTEIN VPS13"/>
    <property type="match status" value="1"/>
</dbReference>
<dbReference type="Pfam" id="PF25036">
    <property type="entry name" value="VPS13_VAB"/>
    <property type="match status" value="1"/>
</dbReference>
<evidence type="ECO:0000256" key="4">
    <source>
        <dbReference type="SAM" id="MobiDB-lite"/>
    </source>
</evidence>
<keyword evidence="8" id="KW-1185">Reference proteome</keyword>
<feature type="domain" description="Chorein N-terminal" evidence="5">
    <location>
        <begin position="1"/>
        <end position="568"/>
    </location>
</feature>
<proteinExistence type="inferred from homology"/>
<evidence type="ECO:0000256" key="2">
    <source>
        <dbReference type="ARBA" id="ARBA00022448"/>
    </source>
</evidence>
<gene>
    <name evidence="7" type="ORF">MOQ_002609</name>
</gene>
<dbReference type="Pfam" id="PF12624">
    <property type="entry name" value="VPS13_N"/>
    <property type="match status" value="1"/>
</dbReference>
<evidence type="ECO:0000259" key="5">
    <source>
        <dbReference type="Pfam" id="PF12624"/>
    </source>
</evidence>
<comment type="caution">
    <text evidence="7">The sequence shown here is derived from an EMBL/GenBank/DDBJ whole genome shotgun (WGS) entry which is preliminary data.</text>
</comment>
<sequence>MFDKFVAGLVTTYLGNYFENVNREQVKVSLWSGHVSLRNLRFRRDALRAFDTAVCVKEGYIDELTVIVPWTRLHSECVVVEVKKVRVLLQQKTAAGYDPEREKQEAYERKLHQLNLFELLLQEELAGGETKVETTPAAHNGVPTEGVLEEEEEAFLEAQKDVTFAARLKAVILNNVQLMLKDVVVQYEGCYASGGSVDAGTNQRVGQEYHSFSIVLDNFRTYGCDENFNPHFTAAKERVLYKKVVLEGVRVLLNATTFSMQRSGSGDDNHAVETVQETEEASLDVIGGLSRKTTPSTLRQSLPARCYRIISPFSAMAFVQYQPVPYRVDLPTFRIELRVDRLRAVLSREEWAILRALWREARDGEEYDVLRRFRPVGADKRRPTDNARAWWAYAIQVTLHRIRQVRERRVFVWEKYKRLKEAREEYMTLFKRARRRQLEANWLTELKVEEKTRLQELEMELPMESIKIARRLAYHRTHLEREQRETLLERRRQQKHQQQEEAEGKSGETGEEPNGQAAMDVAHTDEKRRSSWWSWVFFSRTRNTQEENACDTFGEETPDIQAEIEEMFQLVSADRWTAAQRLAIAKEFGIPESEVESLSDAGGSASNGNFEGVRWQVSLRAHALELMLRESDGECAPFATLAMEGLTANLVYMFNRCFSFSLDVDDYMVLSHLKEQSRVVSIVRVAKERYVICGCEHEAAISILLKRHHPGSSAEYDAVSGVPPYELCLKWSPIDCNVDMPFLQACVEFARPLSSFPFVSLSASSPTPSSRGVHSPCERRQETMDPKKRRTLLMMVVEREFLCSWQLLLHDVRIVASEDERQVSRIKLWRVEVKNDPAKKIEKRRRIQCLTGVSDTFGDDPDDWVNTVHATIGGVTAECLLNTTRVDSSLYDVDDDDSKKWWERITALPSFTINFKKSVMMRRSPSVPLLSASIVFEKPLQIRCSRQSLSVLCTSFLMMTDIFQRLSQPAAIDTMHDMLSTSPSVVFLAQVLTVDERYLVEHEPSPRLQEEQFYREKMQAPSLVDHYRRVEVMMGKIVVYHVKRPTFPSHFFELYQGHLHIVQDATEVSLFVESGGVSHACRSGVLKAKEVLFGKYKFPSLWSMPLLEAFIEDWCQERERSGKENEEREEVRHAFRTVQTASRTRPCHHIRMRFQSIEEAKRFAHALDCHAVGHHVLDIPPDPTSSEKEEGENQQGGEQQLCLLKMEMSIPKCSFYLRDEAIENHEEGAAPPMHKLFMTSVNISYVQQQKEKLISLATNRLTVMAHARNAPVFEVTRTVAKAPASPLTAADDDVGPALTLLFQMKDRLYPHAARKYIKMTSSADVRLAFSSELMCVVEMLWDLSGIVTNQIFGHVRYRSIPWSDESAATIEEKWQTDPVGGLLQNNDVSIDLEHLVLSLYYPSDKFELEDETNAAVDESLNAKPVVVINGSQVNIHWSNTEGCNKSCVTLHRPYILMRRVPTGELGHVVAPTANQYKEEAKGGILTGKPTLFLSFSIHREPPMLSISDFIANGGSAGYRYTHFLFGSGEHLNIVYWQPQLWSLIEVFSRGVISRAASLVWRQPYIVGNSLLRWPHPDAPLAPFSWCLLQKRFELSQVYFLLPEKSAHLPAKLWGKADFCRFCDELRVDMEGNSTSPKRFVQHISTLTLEGIEVRGIRRKRTISDLAAVNMLTLLSRTRFLFEFSYELFRVGGWREMRPRRFRIEMPDDFIFQGSTPQFSLLLDWFFVNYLEMPWKGHFAPKKMAADPFILAYGAGGESTEWSIDIRYICLRLRDPPRLYRSAEMERAESFATFERSAIDIAVLMEHLTMGFQWGAGGAFSSRYNVGEASVWQLEPLAQNRVTFFRHPKEVVDESLRFLWLHYETVGAAAPPTKEEEEGKSTNPNSRMNECMALQVRYNVFFEKEVKKFSSWISVGSLDITPEPYFLFNLKDSLFSLHIRNAYGRIMRWEPRVANVLPCPPSPEDQDYSSNHCFILRRLNLTVPHLLRPCQRVRPLFFASIKSIEFVLSSEVHGVNYTWSISVDSIVNNGVVVENEASEGGFKLRPVFVPPFWSEEGNETGKVNNLFYLARTAENYLTGAMDSIWIVLPLKREIYALCEAFGKGGYQQLRWLWTFLEERRMWRKGMPSKSRNISPFSVYFTIKAPCMVVAEHGCVVAGNLNLGRGVVLSPGDIAVEKDKNGSGGFGVSLSAVSVRSLQENSNYVMKPMEVDIVGISQKDLMWNVKISIHAIVVEVEQSLYELMLQSLARHFVVTEAELLEFFHAETEDPAFCLQLPLGDPTGCKSGDVSLPAAGGAFGLRVCVEWDSFTLCLLRNNVGIFLKMGEMSAMYERPLVVEEPRGIPGVARRMHVKLAFITIGADDRPNLLEMRPVTPSFSCRTRDQSNKKKGEVEEVEQSTENLSVHRCLSFYLDARGKEEEIHVNFGKAVGFFEKGTMHLLLSSLYEPYRRIVLPEYHVREVRYIDSDFTLQERLVLSQRTKVRVVQGRHNHITIDGNGHDIHFIDAGSPLLSLGDGLTLCIINARIHLYGKVLEYYMAVGNGSYVIVDTTSNTIINVAPSSCGDCSAATASLEPSVSDPENGEEKKAALNLRRGTKKSGHRNSKNNDSTSFKSGFGTNNISRRVMANVILFLTLPEGTSELRVPLQKKTHAAHFSRSLVLQATMSARVEMLRFDGHLINESSTFDMSEFSIYCKYLDADGGLVENRSLVSELALTVHHTQSYAQLENVLKRYIEVLCPCGIELRLCYGDVYLCWDAILGTQQTLGHIEKNVLDDFVCNEITSSLETPWYTSQQGNRATDLETYTSLSFNLRYLSVDLVDDSSDVSIPLFCVRVEGLTTPMVEKRGLAFKLHVSFTWSITYYNFSICSWCSLLEPVLLDVVLRSEPNVSLEDVKQRRGLLRAGLHLRPVRLHLSARVMENLRRIWLLKTHLWDVQNSFEKDVVWKPRGTSKQQFCMYRVVQHVGHEVEVRFAHDSPNHSPTPSILNANETIHFNFPRVEGHELPPWQHRLLVSFRNNTELVNVAKTGKRLVFHSPGPMGSHLLVDVTVSEGQKLVKFRTNIAFKNELPFSMHVSGVGLISPDGVLHLPLGSLRNRTSFMPHMENHRSTPCSLGVCYDMLPFLYGQVFLGVCTVECNETAEDFNSMQASASLRRAVFFFLCFDEKCCVGDSDVLDCRGTFQAPLFIVNGTSLTMRICLMYRKKSEKQRRSPLHFSKYNSYEHVTTIDVASGERSCITQMNPLKDIYIDIVVNQANGEPMGPAPTHPDSTPSPALVHSVSKRECDRIITLHDQRGASIILHVDCTPRVVTIWCPYWIINRTPHCLQISDVKNGALAAGLCSEEGIAPGSFDAVGSGISRGGPAYLFNTKRMEKLGDKAAIYVSIGRYAFSSGIHWTKWSDPVPIGALLECGIVNCSFYKNVNLSLSYTVEFVGGRMKATRVVTFNPRWILQNCTDSIITCRQSRIKFDENMSFLLRPIDLSPDHSQIIDFSRESDAANAIQVRLPAAEGLEIQRCYWSQPLNIGKLCERAFNIHYEIRMKVQDRRCVYPEDTVVQLGDVLYVTRAESDVLMLSCHRRGSTMFVVVSRPYRPPLVVENRTSYTINLRQQDVSQLVVVYPRTTRGFAWEDLKYRPVMELWVAEGNNARSKPLFINFDPQAALKRSEQQQQTLLLPGGVTLFVRIRGLSRTSYAISITTENTIDTFCSLPYFQFFFRVKVDSIHALLSDENEDFILLTVKPVKLFFSQGKEAEGHGDEQNFSASVSVIQIDDERRCAKQRVVAQLLDDKSFTFRFSRKLLRWTPIVYFKEFVINLSSIEIHLEDSFIFHAMKYLEQMRVLLGNKPVNLPPTHMNGHLLKSGIVGKNKRVRATDVWKQQIVFMDHLLIEQTMVSISLYRSPGAQNDPMWEQLGYLSLFIRSVQDARFVWRRIEQWGVYDTMWLLGASYSAFYKHQLQQQMSNVIHVAGLDVMRGFVTDLLQGYFTSAIVTNIDLTKLRLGRRAEAQFADDEKSLTIMGEVASNSHTTHEDMLEVGEDGGGKIGREIAEPHAESQSSIGFHNKHAPENESKIIEAALRLPWSAFLARVKDTELCHYGIFAVQRFVRTLDLANPSRMQWQMQDLVFYGNEASGTVKKEIEPCERCAYIEMMREQRLQSDSLSVLPHPDFGLITWAEFVHHISWGEFVQMCSPSEIRRYAGLVMRSIVGNPNNVIRIDSDKELTSDKEIA</sequence>
<dbReference type="InterPro" id="IPR026854">
    <property type="entry name" value="VPS13_N"/>
</dbReference>
<evidence type="ECO:0000256" key="1">
    <source>
        <dbReference type="ARBA" id="ARBA00006545"/>
    </source>
</evidence>
<evidence type="ECO:0000313" key="8">
    <source>
        <dbReference type="Proteomes" id="UP000007350"/>
    </source>
</evidence>
<feature type="region of interest" description="Disordered" evidence="4">
    <location>
        <begin position="488"/>
        <end position="525"/>
    </location>
</feature>
<dbReference type="EMBL" id="AHKC01009173">
    <property type="protein sequence ID" value="EKF33522.1"/>
    <property type="molecule type" value="Genomic_DNA"/>
</dbReference>
<name>K2NXC5_TRYCR</name>
<protein>
    <submittedName>
        <fullName evidence="7">Uncharacterized protein</fullName>
    </submittedName>
</protein>
<comment type="similarity">
    <text evidence="1">Belongs to the VPS13 family.</text>
</comment>
<feature type="compositionally biased region" description="Basic and acidic residues" evidence="4">
    <location>
        <begin position="488"/>
        <end position="508"/>
    </location>
</feature>
<dbReference type="InterPro" id="IPR009543">
    <property type="entry name" value="VPS13_VAB"/>
</dbReference>
<dbReference type="PANTHER" id="PTHR16166">
    <property type="entry name" value="VACUOLAR PROTEIN SORTING-ASSOCIATED PROTEIN VPS13"/>
    <property type="match status" value="1"/>
</dbReference>
<feature type="domain" description="Vacuolar protein sorting-associated protein 13 VPS13 adaptor binding" evidence="6">
    <location>
        <begin position="3177"/>
        <end position="3522"/>
    </location>
</feature>